<evidence type="ECO:0000313" key="3">
    <source>
        <dbReference type="Proteomes" id="UP000431462"/>
    </source>
</evidence>
<name>A0A844I403_9GAMM</name>
<accession>A0A844I403</accession>
<protein>
    <submittedName>
        <fullName evidence="2">Uncharacterized protein</fullName>
    </submittedName>
</protein>
<sequence>MAGFVFVVLAAIAIWLVVKANKARSWHNEGIGERKARAEYARLQRENPDSPEAKATEAEFVESYVSAQPTMARYFIAALMIGLVVMPVSSVVL</sequence>
<keyword evidence="1" id="KW-0812">Transmembrane</keyword>
<organism evidence="2 3">
    <name type="scientific">Marinobacter adhaerens</name>
    <dbReference type="NCBI Taxonomy" id="1033846"/>
    <lineage>
        <taxon>Bacteria</taxon>
        <taxon>Pseudomonadati</taxon>
        <taxon>Pseudomonadota</taxon>
        <taxon>Gammaproteobacteria</taxon>
        <taxon>Pseudomonadales</taxon>
        <taxon>Marinobacteraceae</taxon>
        <taxon>Marinobacter</taxon>
    </lineage>
</organism>
<dbReference type="AlphaFoldDB" id="A0A844I403"/>
<evidence type="ECO:0000313" key="2">
    <source>
        <dbReference type="EMBL" id="MTI99741.1"/>
    </source>
</evidence>
<gene>
    <name evidence="2" type="ORF">FH752_14080</name>
</gene>
<proteinExistence type="predicted"/>
<evidence type="ECO:0000256" key="1">
    <source>
        <dbReference type="SAM" id="Phobius"/>
    </source>
</evidence>
<reference evidence="2 3" key="1">
    <citation type="submission" date="2019-06" db="EMBL/GenBank/DDBJ databases">
        <title>Enrichment of Autotrophic Halophilic Microorganisms from Red Sea Brine Pool Using Microbial Electrosynthesis System.</title>
        <authorList>
            <person name="Alqahtani M.F."/>
            <person name="Bajracharya S."/>
            <person name="Katuri K.P."/>
            <person name="Ali M."/>
            <person name="Saikaly P.E."/>
        </authorList>
    </citation>
    <scope>NUCLEOTIDE SEQUENCE [LARGE SCALE GENOMIC DNA]</scope>
    <source>
        <strain evidence="2">MES15</strain>
    </source>
</reference>
<comment type="caution">
    <text evidence="2">The sequence shown here is derived from an EMBL/GenBank/DDBJ whole genome shotgun (WGS) entry which is preliminary data.</text>
</comment>
<keyword evidence="1" id="KW-1133">Transmembrane helix</keyword>
<dbReference type="Proteomes" id="UP000431462">
    <property type="component" value="Unassembled WGS sequence"/>
</dbReference>
<dbReference type="EMBL" id="VENC01000012">
    <property type="protein sequence ID" value="MTI99741.1"/>
    <property type="molecule type" value="Genomic_DNA"/>
</dbReference>
<keyword evidence="1" id="KW-0472">Membrane</keyword>
<feature type="transmembrane region" description="Helical" evidence="1">
    <location>
        <begin position="71"/>
        <end position="92"/>
    </location>
</feature>